<accession>A0ABP7XJR4</accession>
<sequence>MSETDPEPLDDRTPLEKLTDAIREFVNAIDDEAPVLIRGAVVTWESTILTEDGDAAFKVGYASCEGSSMASTIGMLELARRQAVREMLDEDGNQ</sequence>
<proteinExistence type="predicted"/>
<dbReference type="RefSeq" id="WP_344733635.1">
    <property type="nucleotide sequence ID" value="NZ_BAAAZH010000016.1"/>
</dbReference>
<gene>
    <name evidence="1" type="ORF">GCM10022215_24020</name>
</gene>
<reference evidence="2" key="1">
    <citation type="journal article" date="2019" name="Int. J. Syst. Evol. Microbiol.">
        <title>The Global Catalogue of Microorganisms (GCM) 10K type strain sequencing project: providing services to taxonomists for standard genome sequencing and annotation.</title>
        <authorList>
            <consortium name="The Broad Institute Genomics Platform"/>
            <consortium name="The Broad Institute Genome Sequencing Center for Infectious Disease"/>
            <person name="Wu L."/>
            <person name="Ma J."/>
        </authorList>
    </citation>
    <scope>NUCLEOTIDE SEQUENCE [LARGE SCALE GENOMIC DNA]</scope>
    <source>
        <strain evidence="2">JCM 16703</strain>
    </source>
</reference>
<name>A0ABP7XJR4_9ACTN</name>
<dbReference type="EMBL" id="BAAAZH010000016">
    <property type="protein sequence ID" value="GAA4120421.1"/>
    <property type="molecule type" value="Genomic_DNA"/>
</dbReference>
<protein>
    <submittedName>
        <fullName evidence="1">Uncharacterized protein</fullName>
    </submittedName>
</protein>
<keyword evidence="2" id="KW-1185">Reference proteome</keyword>
<organism evidence="1 2">
    <name type="scientific">Nocardioides fonticola</name>
    <dbReference type="NCBI Taxonomy" id="450363"/>
    <lineage>
        <taxon>Bacteria</taxon>
        <taxon>Bacillati</taxon>
        <taxon>Actinomycetota</taxon>
        <taxon>Actinomycetes</taxon>
        <taxon>Propionibacteriales</taxon>
        <taxon>Nocardioidaceae</taxon>
        <taxon>Nocardioides</taxon>
    </lineage>
</organism>
<evidence type="ECO:0000313" key="2">
    <source>
        <dbReference type="Proteomes" id="UP001501495"/>
    </source>
</evidence>
<evidence type="ECO:0000313" key="1">
    <source>
        <dbReference type="EMBL" id="GAA4120421.1"/>
    </source>
</evidence>
<comment type="caution">
    <text evidence="1">The sequence shown here is derived from an EMBL/GenBank/DDBJ whole genome shotgun (WGS) entry which is preliminary data.</text>
</comment>
<dbReference type="Proteomes" id="UP001501495">
    <property type="component" value="Unassembled WGS sequence"/>
</dbReference>